<accession>A0A7Z0WRH7</accession>
<dbReference type="EMBL" id="MSIF01000001">
    <property type="protein sequence ID" value="OLF13985.1"/>
    <property type="molecule type" value="Genomic_DNA"/>
</dbReference>
<sequence>MTVTAEHVSALAESWLPAEPDSAFEILTALRGRAPSFVPTWLSALATRGPLPEDLAGELRRVRERTAWLRTVRDAVLAHVPGSYAVKGHAVADRYPAPLVRSMADLDVVVPDLPGAWSLAEYLAAEHGASIHAVVTYPTAGCAVMTLVAFPEATFDPPLAVDVYTFGFPGDAGNVPSRKAYGRVPDAGPAEHLTMIAAEGLEGDFGPKDILDAAVLVTGEDGEDEFALARRYAHELRLVPELAALLDLAAGHGLPVPEFASVPAAEARAARAARTARRLAEGLRHPAVVTLQTLQRGEAYPTRLRTARRLAWRLVDGVLPPRSPVRTHLLRFGVPVRVTGRYPGDLLTSPHGEFLLVNSARITRRVLHPALEPLL</sequence>
<dbReference type="Proteomes" id="UP000185696">
    <property type="component" value="Unassembled WGS sequence"/>
</dbReference>
<dbReference type="OrthoDB" id="3872627at2"/>
<name>A0A7Z0WRH7_9PSEU</name>
<protein>
    <submittedName>
        <fullName evidence="1">Uncharacterized protein</fullName>
    </submittedName>
</protein>
<reference evidence="1 2" key="1">
    <citation type="submission" date="2016-12" db="EMBL/GenBank/DDBJ databases">
        <title>The draft genome sequence of Actinophytocola xinjiangensis.</title>
        <authorList>
            <person name="Wang W."/>
            <person name="Yuan L."/>
        </authorList>
    </citation>
    <scope>NUCLEOTIDE SEQUENCE [LARGE SCALE GENOMIC DNA]</scope>
    <source>
        <strain evidence="1 2">CGMCC 4.4663</strain>
    </source>
</reference>
<keyword evidence="2" id="KW-1185">Reference proteome</keyword>
<evidence type="ECO:0000313" key="2">
    <source>
        <dbReference type="Proteomes" id="UP000185696"/>
    </source>
</evidence>
<comment type="caution">
    <text evidence="1">The sequence shown here is derived from an EMBL/GenBank/DDBJ whole genome shotgun (WGS) entry which is preliminary data.</text>
</comment>
<organism evidence="1 2">
    <name type="scientific">Actinophytocola xinjiangensis</name>
    <dbReference type="NCBI Taxonomy" id="485602"/>
    <lineage>
        <taxon>Bacteria</taxon>
        <taxon>Bacillati</taxon>
        <taxon>Actinomycetota</taxon>
        <taxon>Actinomycetes</taxon>
        <taxon>Pseudonocardiales</taxon>
        <taxon>Pseudonocardiaceae</taxon>
    </lineage>
</organism>
<proteinExistence type="predicted"/>
<dbReference type="RefSeq" id="WP_075130933.1">
    <property type="nucleotide sequence ID" value="NZ_MSIF01000001.1"/>
</dbReference>
<gene>
    <name evidence="1" type="ORF">BLA60_02055</name>
</gene>
<dbReference type="AlphaFoldDB" id="A0A7Z0WRH7"/>
<evidence type="ECO:0000313" key="1">
    <source>
        <dbReference type="EMBL" id="OLF13985.1"/>
    </source>
</evidence>